<name>A0A426ZQN4_ENSVE</name>
<gene>
    <name evidence="2" type="ORF">B296_00029155</name>
</gene>
<dbReference type="Proteomes" id="UP000287651">
    <property type="component" value="Unassembled WGS sequence"/>
</dbReference>
<sequence>MLGQSDTVREIEGVAQHRRRLHVAEEGDQQRWLLSVAAEEEDCSRAICSNTMQLMTKALSSKSQQSPPLSSTSANLLDPTPACLARNPHLRRRCWPSCLTHSPHERKEGTSVDGVNRGGGALLPYPSSCDDYEQ</sequence>
<comment type="caution">
    <text evidence="2">The sequence shown here is derived from an EMBL/GenBank/DDBJ whole genome shotgun (WGS) entry which is preliminary data.</text>
</comment>
<feature type="compositionally biased region" description="Low complexity" evidence="1">
    <location>
        <begin position="58"/>
        <end position="74"/>
    </location>
</feature>
<reference evidence="2 3" key="1">
    <citation type="journal article" date="2014" name="Agronomy (Basel)">
        <title>A Draft Genome Sequence for Ensete ventricosum, the Drought-Tolerant Tree Against Hunger.</title>
        <authorList>
            <person name="Harrison J."/>
            <person name="Moore K.A."/>
            <person name="Paszkiewicz K."/>
            <person name="Jones T."/>
            <person name="Grant M."/>
            <person name="Ambacheew D."/>
            <person name="Muzemil S."/>
            <person name="Studholme D.J."/>
        </authorList>
    </citation>
    <scope>NUCLEOTIDE SEQUENCE [LARGE SCALE GENOMIC DNA]</scope>
</reference>
<evidence type="ECO:0000313" key="2">
    <source>
        <dbReference type="EMBL" id="RRT66248.1"/>
    </source>
</evidence>
<dbReference type="AlphaFoldDB" id="A0A426ZQN4"/>
<protein>
    <submittedName>
        <fullName evidence="2">Uncharacterized protein</fullName>
    </submittedName>
</protein>
<evidence type="ECO:0000313" key="3">
    <source>
        <dbReference type="Proteomes" id="UP000287651"/>
    </source>
</evidence>
<accession>A0A426ZQN4</accession>
<organism evidence="2 3">
    <name type="scientific">Ensete ventricosum</name>
    <name type="common">Abyssinian banana</name>
    <name type="synonym">Musa ensete</name>
    <dbReference type="NCBI Taxonomy" id="4639"/>
    <lineage>
        <taxon>Eukaryota</taxon>
        <taxon>Viridiplantae</taxon>
        <taxon>Streptophyta</taxon>
        <taxon>Embryophyta</taxon>
        <taxon>Tracheophyta</taxon>
        <taxon>Spermatophyta</taxon>
        <taxon>Magnoliopsida</taxon>
        <taxon>Liliopsida</taxon>
        <taxon>Zingiberales</taxon>
        <taxon>Musaceae</taxon>
        <taxon>Ensete</taxon>
    </lineage>
</organism>
<feature type="region of interest" description="Disordered" evidence="1">
    <location>
        <begin position="58"/>
        <end position="82"/>
    </location>
</feature>
<feature type="region of interest" description="Disordered" evidence="1">
    <location>
        <begin position="99"/>
        <end position="134"/>
    </location>
</feature>
<evidence type="ECO:0000256" key="1">
    <source>
        <dbReference type="SAM" id="MobiDB-lite"/>
    </source>
</evidence>
<dbReference type="EMBL" id="AMZH03005502">
    <property type="protein sequence ID" value="RRT66248.1"/>
    <property type="molecule type" value="Genomic_DNA"/>
</dbReference>
<proteinExistence type="predicted"/>